<evidence type="ECO:0000256" key="4">
    <source>
        <dbReference type="PROSITE-ProRule" id="PRU00473"/>
    </source>
</evidence>
<evidence type="ECO:0000256" key="2">
    <source>
        <dbReference type="ARBA" id="ARBA00023136"/>
    </source>
</evidence>
<feature type="chain" id="PRO_5015489308" description="OmpA-like domain-containing protein" evidence="6">
    <location>
        <begin position="22"/>
        <end position="220"/>
    </location>
</feature>
<reference evidence="8 9" key="1">
    <citation type="submission" date="2018-05" db="EMBL/GenBank/DDBJ databases">
        <title>Spiribacter halobius sp. nov., a moderately halophilic bacterium isolated from marine solar saltern.</title>
        <authorList>
            <person name="Zheng W.-S."/>
            <person name="Lu D.-C."/>
            <person name="Du Z.-J."/>
        </authorList>
    </citation>
    <scope>NUCLEOTIDE SEQUENCE [LARGE SCALE GENOMIC DNA]</scope>
    <source>
        <strain evidence="8 9">E85</strain>
    </source>
</reference>
<dbReference type="Pfam" id="PF00691">
    <property type="entry name" value="OmpA"/>
    <property type="match status" value="1"/>
</dbReference>
<feature type="compositionally biased region" description="Acidic residues" evidence="5">
    <location>
        <begin position="63"/>
        <end position="83"/>
    </location>
</feature>
<dbReference type="PANTHER" id="PTHR30329:SF21">
    <property type="entry name" value="LIPOPROTEIN YIAD-RELATED"/>
    <property type="match status" value="1"/>
</dbReference>
<dbReference type="OrthoDB" id="9805832at2"/>
<dbReference type="InterPro" id="IPR036737">
    <property type="entry name" value="OmpA-like_sf"/>
</dbReference>
<keyword evidence="9" id="KW-1185">Reference proteome</keyword>
<organism evidence="8 9">
    <name type="scientific">Sediminicurvatus halobius</name>
    <dbReference type="NCBI Taxonomy" id="2182432"/>
    <lineage>
        <taxon>Bacteria</taxon>
        <taxon>Pseudomonadati</taxon>
        <taxon>Pseudomonadota</taxon>
        <taxon>Gammaproteobacteria</taxon>
        <taxon>Chromatiales</taxon>
        <taxon>Ectothiorhodospiraceae</taxon>
        <taxon>Sediminicurvatus</taxon>
    </lineage>
</organism>
<protein>
    <recommendedName>
        <fullName evidence="7">OmpA-like domain-containing protein</fullName>
    </recommendedName>
</protein>
<dbReference type="CDD" id="cd07185">
    <property type="entry name" value="OmpA_C-like"/>
    <property type="match status" value="1"/>
</dbReference>
<feature type="signal peptide" evidence="6">
    <location>
        <begin position="1"/>
        <end position="21"/>
    </location>
</feature>
<evidence type="ECO:0000259" key="7">
    <source>
        <dbReference type="PROSITE" id="PS51123"/>
    </source>
</evidence>
<keyword evidence="6" id="KW-0732">Signal</keyword>
<evidence type="ECO:0000256" key="5">
    <source>
        <dbReference type="SAM" id="MobiDB-lite"/>
    </source>
</evidence>
<accession>A0A2U2N470</accession>
<dbReference type="RefSeq" id="WP_109677501.1">
    <property type="nucleotide sequence ID" value="NZ_CP086615.1"/>
</dbReference>
<dbReference type="AlphaFoldDB" id="A0A2U2N470"/>
<dbReference type="Gene3D" id="3.30.1330.60">
    <property type="entry name" value="OmpA-like domain"/>
    <property type="match status" value="1"/>
</dbReference>
<keyword evidence="3" id="KW-0998">Cell outer membrane</keyword>
<dbReference type="PROSITE" id="PS51123">
    <property type="entry name" value="OMPA_2"/>
    <property type="match status" value="1"/>
</dbReference>
<sequence>MRLAATLSALALLGASGIAAAQSEVNAPWTNPQGQPWTNEAGECWREPGTDSGPIEACGDAMPEPEPEPEPAADSDAMEDEPETVTRVQELELDSRALFEFGSARLTRDGRNAIREGLAEAGGDWRLQRVRVIGHTDRIGSAEDNQRLSRQRAESVASYLESRPETDGVEIEAVGRGENDPVVTCEDDLGREALIECLAPNRRVVMELELEREVQRQVSE</sequence>
<dbReference type="Proteomes" id="UP000245474">
    <property type="component" value="Unassembled WGS sequence"/>
</dbReference>
<dbReference type="InterPro" id="IPR006664">
    <property type="entry name" value="OMP_bac"/>
</dbReference>
<dbReference type="EMBL" id="QFFI01000008">
    <property type="protein sequence ID" value="PWG63873.1"/>
    <property type="molecule type" value="Genomic_DNA"/>
</dbReference>
<comment type="caution">
    <text evidence="8">The sequence shown here is derived from an EMBL/GenBank/DDBJ whole genome shotgun (WGS) entry which is preliminary data.</text>
</comment>
<dbReference type="InterPro" id="IPR006665">
    <property type="entry name" value="OmpA-like"/>
</dbReference>
<dbReference type="InterPro" id="IPR050330">
    <property type="entry name" value="Bact_OuterMem_StrucFunc"/>
</dbReference>
<proteinExistence type="predicted"/>
<name>A0A2U2N470_9GAMM</name>
<evidence type="ECO:0000256" key="1">
    <source>
        <dbReference type="ARBA" id="ARBA00004442"/>
    </source>
</evidence>
<comment type="subcellular location">
    <subcellularLocation>
        <location evidence="1">Cell outer membrane</location>
    </subcellularLocation>
</comment>
<gene>
    <name evidence="8" type="ORF">DEM34_06625</name>
</gene>
<evidence type="ECO:0000313" key="8">
    <source>
        <dbReference type="EMBL" id="PWG63873.1"/>
    </source>
</evidence>
<dbReference type="PANTHER" id="PTHR30329">
    <property type="entry name" value="STATOR ELEMENT OF FLAGELLAR MOTOR COMPLEX"/>
    <property type="match status" value="1"/>
</dbReference>
<evidence type="ECO:0000313" key="9">
    <source>
        <dbReference type="Proteomes" id="UP000245474"/>
    </source>
</evidence>
<evidence type="ECO:0000256" key="3">
    <source>
        <dbReference type="ARBA" id="ARBA00023237"/>
    </source>
</evidence>
<evidence type="ECO:0000256" key="6">
    <source>
        <dbReference type="SAM" id="SignalP"/>
    </source>
</evidence>
<dbReference type="GO" id="GO:0009279">
    <property type="term" value="C:cell outer membrane"/>
    <property type="evidence" value="ECO:0007669"/>
    <property type="project" value="UniProtKB-SubCell"/>
</dbReference>
<feature type="region of interest" description="Disordered" evidence="5">
    <location>
        <begin position="27"/>
        <end position="83"/>
    </location>
</feature>
<keyword evidence="2 4" id="KW-0472">Membrane</keyword>
<feature type="domain" description="OmpA-like" evidence="7">
    <location>
        <begin position="86"/>
        <end position="212"/>
    </location>
</feature>
<feature type="compositionally biased region" description="Polar residues" evidence="5">
    <location>
        <begin position="27"/>
        <end position="38"/>
    </location>
</feature>
<dbReference type="SUPFAM" id="SSF103088">
    <property type="entry name" value="OmpA-like"/>
    <property type="match status" value="1"/>
</dbReference>
<dbReference type="PRINTS" id="PR01021">
    <property type="entry name" value="OMPADOMAIN"/>
</dbReference>